<sequence length="334" mass="37559">MSKQSQGRRMWLMVRLLAWLPLPLVTAFGALIATLITFVPLRYASAYRVVLINLLATHPDMSFEEAKRIGRKSMAELGRTLTEFSHVWHRPVEQTLARVTHLHGEEDFLQATASDKPVLLLSLHQGSWEISNLYLGNKTEAGKTLIMYQPHPATLMDAMVKAARERTGSVLIPTNSQGVKQALAAMKAGGTLGILSDHNPGNRSNPCVPFFGYDVPTPALIDKLVQRYRPHVFIVSCHRGEGGVKDIHVHFEPAPAIEQASDCTEILTEMNAGLQRCIDRNLAQYQWTYKRFKWSPQGRRNWYRQSQRLLAEIAAGADRKKLGLHPDTDKHQTP</sequence>
<evidence type="ECO:0000256" key="6">
    <source>
        <dbReference type="ARBA" id="ARBA00023315"/>
    </source>
</evidence>
<dbReference type="RefSeq" id="WP_035234135.1">
    <property type="nucleotide sequence ID" value="NZ_ARXV01000014.1"/>
</dbReference>
<dbReference type="STRING" id="1177154.Y5S_02995"/>
<dbReference type="PANTHER" id="PTHR30606:SF10">
    <property type="entry name" value="PHOSPHATIDYLINOSITOL MANNOSIDE ACYLTRANSFERASE"/>
    <property type="match status" value="1"/>
</dbReference>
<dbReference type="eggNOG" id="COG1560">
    <property type="taxonomic scope" value="Bacteria"/>
</dbReference>
<name>A0A095TMY6_9GAMM</name>
<dbReference type="GO" id="GO:0016746">
    <property type="term" value="F:acyltransferase activity"/>
    <property type="evidence" value="ECO:0007669"/>
    <property type="project" value="UniProtKB-KW"/>
</dbReference>
<evidence type="ECO:0000256" key="2">
    <source>
        <dbReference type="ARBA" id="ARBA00022475"/>
    </source>
</evidence>
<evidence type="ECO:0000256" key="4">
    <source>
        <dbReference type="ARBA" id="ARBA00022679"/>
    </source>
</evidence>
<keyword evidence="4 7" id="KW-0808">Transferase</keyword>
<dbReference type="AlphaFoldDB" id="A0A095TMY6"/>
<dbReference type="GO" id="GO:0009247">
    <property type="term" value="P:glycolipid biosynthetic process"/>
    <property type="evidence" value="ECO:0007669"/>
    <property type="project" value="UniProtKB-ARBA"/>
</dbReference>
<comment type="caution">
    <text evidence="7">The sequence shown here is derived from an EMBL/GenBank/DDBJ whole genome shotgun (WGS) entry which is preliminary data.</text>
</comment>
<organism evidence="7 8">
    <name type="scientific">Alcanivorax nanhaiticus</name>
    <dbReference type="NCBI Taxonomy" id="1177154"/>
    <lineage>
        <taxon>Bacteria</taxon>
        <taxon>Pseudomonadati</taxon>
        <taxon>Pseudomonadota</taxon>
        <taxon>Gammaproteobacteria</taxon>
        <taxon>Oceanospirillales</taxon>
        <taxon>Alcanivoracaceae</taxon>
        <taxon>Alcanivorax</taxon>
    </lineage>
</organism>
<dbReference type="PANTHER" id="PTHR30606">
    <property type="entry name" value="LIPID A BIOSYNTHESIS LAUROYL ACYLTRANSFERASE"/>
    <property type="match status" value="1"/>
</dbReference>
<keyword evidence="2" id="KW-1003">Cell membrane</keyword>
<dbReference type="GO" id="GO:0005886">
    <property type="term" value="C:plasma membrane"/>
    <property type="evidence" value="ECO:0007669"/>
    <property type="project" value="UniProtKB-SubCell"/>
</dbReference>
<dbReference type="Pfam" id="PF03279">
    <property type="entry name" value="Lip_A_acyltrans"/>
    <property type="match status" value="1"/>
</dbReference>
<dbReference type="PIRSF" id="PIRSF026649">
    <property type="entry name" value="MsbB"/>
    <property type="match status" value="1"/>
</dbReference>
<evidence type="ECO:0000256" key="5">
    <source>
        <dbReference type="ARBA" id="ARBA00023136"/>
    </source>
</evidence>
<dbReference type="EMBL" id="ARXV01000014">
    <property type="protein sequence ID" value="KGD63788.1"/>
    <property type="molecule type" value="Genomic_DNA"/>
</dbReference>
<dbReference type="Proteomes" id="UP000029444">
    <property type="component" value="Unassembled WGS sequence"/>
</dbReference>
<evidence type="ECO:0000313" key="8">
    <source>
        <dbReference type="Proteomes" id="UP000029444"/>
    </source>
</evidence>
<keyword evidence="6 7" id="KW-0012">Acyltransferase</keyword>
<gene>
    <name evidence="7" type="ORF">Y5S_02995</name>
</gene>
<dbReference type="InterPro" id="IPR004960">
    <property type="entry name" value="LipA_acyltrans"/>
</dbReference>
<keyword evidence="5" id="KW-0472">Membrane</keyword>
<dbReference type="CDD" id="cd07984">
    <property type="entry name" value="LPLAT_LABLAT-like"/>
    <property type="match status" value="1"/>
</dbReference>
<evidence type="ECO:0000256" key="3">
    <source>
        <dbReference type="ARBA" id="ARBA00022519"/>
    </source>
</evidence>
<dbReference type="OrthoDB" id="9803456at2"/>
<evidence type="ECO:0000256" key="1">
    <source>
        <dbReference type="ARBA" id="ARBA00004533"/>
    </source>
</evidence>
<protein>
    <submittedName>
        <fullName evidence="7">Lipid A biosynthesis lauroyl acyltransferase</fullName>
    </submittedName>
</protein>
<proteinExistence type="predicted"/>
<reference evidence="7 8" key="1">
    <citation type="submission" date="2012-09" db="EMBL/GenBank/DDBJ databases">
        <title>Genome Sequence of alkane-degrading Bacterium Alcanivorax sp. 19-m-6.</title>
        <authorList>
            <person name="Lai Q."/>
            <person name="Shao Z."/>
        </authorList>
    </citation>
    <scope>NUCLEOTIDE SEQUENCE [LARGE SCALE GENOMIC DNA]</scope>
    <source>
        <strain evidence="7 8">19-m-6</strain>
    </source>
</reference>
<keyword evidence="3" id="KW-0997">Cell inner membrane</keyword>
<evidence type="ECO:0000313" key="7">
    <source>
        <dbReference type="EMBL" id="KGD63788.1"/>
    </source>
</evidence>
<dbReference type="PATRIC" id="fig|1177154.3.peg.3036"/>
<accession>A0A095TMY6</accession>
<keyword evidence="8" id="KW-1185">Reference proteome</keyword>
<comment type="subcellular location">
    <subcellularLocation>
        <location evidence="1">Cell inner membrane</location>
    </subcellularLocation>
</comment>